<protein>
    <submittedName>
        <fullName evidence="1">Uncharacterized protein</fullName>
    </submittedName>
</protein>
<organism evidence="1 2">
    <name type="scientific">Flavobacterium cyanobacteriorum</name>
    <dbReference type="NCBI Taxonomy" id="2022802"/>
    <lineage>
        <taxon>Bacteria</taxon>
        <taxon>Pseudomonadati</taxon>
        <taxon>Bacteroidota</taxon>
        <taxon>Flavobacteriia</taxon>
        <taxon>Flavobacteriales</taxon>
        <taxon>Flavobacteriaceae</taxon>
        <taxon>Flavobacterium</taxon>
    </lineage>
</organism>
<keyword evidence="2" id="KW-1185">Reference proteome</keyword>
<gene>
    <name evidence="1" type="ORF">CHU92_00305</name>
</gene>
<name>A0A256A7M1_9FLAO</name>
<dbReference type="RefSeq" id="WP_129582949.1">
    <property type="nucleotide sequence ID" value="NZ_NOXV01000036.1"/>
</dbReference>
<dbReference type="AlphaFoldDB" id="A0A256A7M1"/>
<dbReference type="EMBL" id="NOXV01000036">
    <property type="protein sequence ID" value="OYQ49653.1"/>
    <property type="molecule type" value="Genomic_DNA"/>
</dbReference>
<accession>A0A256A7M1</accession>
<dbReference type="Gene3D" id="3.90.70.10">
    <property type="entry name" value="Cysteine proteinases"/>
    <property type="match status" value="1"/>
</dbReference>
<proteinExistence type="predicted"/>
<dbReference type="Proteomes" id="UP000216605">
    <property type="component" value="Unassembled WGS sequence"/>
</dbReference>
<sequence length="241" mass="26915">LCSLGADLGEFLLKRARSSAKNALEYEDEIRKKLDDGTIEDGKKTRKLTEAEKGRFFDELYVVAETGSEGDITKTFFHNARIALKKEKALGKVFGQSKDYTCASSSLKMILDDFGIVRSEEFLADLIFTIHKGKDRGASILDIPKGFLKDSRLSSLEVIARGGSKDMVSVDALEKLLKKPGRKAVVSIFFKDFGAHAVVVDKIENGRVFLRDPLPIYKGSSYSVSLKDFKRVFNKKFITIK</sequence>
<evidence type="ECO:0000313" key="1">
    <source>
        <dbReference type="EMBL" id="OYQ49653.1"/>
    </source>
</evidence>
<reference evidence="1 2" key="1">
    <citation type="submission" date="2017-07" db="EMBL/GenBank/DDBJ databases">
        <title>Flavobacterium cyanobacteriorum sp. nov., isolated from cyanobacterial aggregates in a eutrophic lake.</title>
        <authorList>
            <person name="Cai H."/>
        </authorList>
    </citation>
    <scope>NUCLEOTIDE SEQUENCE [LARGE SCALE GENOMIC DNA]</scope>
    <source>
        <strain evidence="1 2">TH021</strain>
    </source>
</reference>
<evidence type="ECO:0000313" key="2">
    <source>
        <dbReference type="Proteomes" id="UP000216605"/>
    </source>
</evidence>
<comment type="caution">
    <text evidence="1">The sequence shown here is derived from an EMBL/GenBank/DDBJ whole genome shotgun (WGS) entry which is preliminary data.</text>
</comment>
<dbReference type="OrthoDB" id="1220560at2"/>
<feature type="non-terminal residue" evidence="1">
    <location>
        <position position="1"/>
    </location>
</feature>